<evidence type="ECO:0000256" key="1">
    <source>
        <dbReference type="ARBA" id="ARBA00000885"/>
    </source>
</evidence>
<comment type="pathway">
    <text evidence="7">Protein modification; protein ubiquitination.</text>
</comment>
<protein>
    <recommendedName>
        <fullName evidence="7">E3 ubiquitin-protein ligase</fullName>
        <ecNumber evidence="7">2.3.2.26</ecNumber>
    </recommendedName>
</protein>
<sequence length="2447" mass="266977">MAEVDPETLLEWLLTGQGDERDMQLIALEQLCMLLLMSDNVDRCFESCPPRTFLPALCKIFLDECAPDNVLEVTARAITYYLDVSAECTRRIVAIEGAIKAICNRLLTVDPNNRTSKDLAEQCIKVLELVCTREAGAVWEGGGLPAVLHFITHYGLIEELVRRLGSTETSDDKCLVPSVSTTVSLLSTLCRGSAQITHDLVRLDLCSAIEAAVQADERWCLECMRLVDLLLVLLCEGRHAIQTGTSRTGNSVTGSSSGASGEGSSGSGSAGGGGARGDKSHRQLIDCIRGKDTDALLAAVSSGAVDVNFTDDVGQTLLNWAAAFGTREMVEFLCEKGADVNRGQRSSSLHYAACFGRPAIAKVLLRYGANADLRDEDGKTPLDKARERHDQGHREVAAILQCPGEWLVVSNHDSPASSNDDDFPETGDKEMAAIYLERLVPVFCARYLGAGGAGVRRACLSLVRKMVHYAPAKLLRDLSTPRAAALLTHLIANVLDNQGELSPRRAPQRHLRSRYICAPLVTFRCSGKGGGERKTDVIRDRLQDDDDGHLIVLGIAEELMVKAADIYLEQFARLGVFSKVEALAAVPAQPAQHLAADGETLIAGRGEDAASLCSGVAYSWGEWALCRGRDALYAWSDAAALELSTGSNGWFRFLLDGKLATMYSSGSPEHQTDNTENRGEFIDKLQRARASVKNSVPQPILSKPGPAKLVLGNWTLSCKKEKELLIHNTDGQQQTTILREDLPGFIFESNRGTKHSFTAETFLGPELSSGWVDRRPVVVNNGNTGQNRSRLSAKTEAQKTQVSERARALYTRHLSSAATQQPRPPVARLRALLARLQRLATHATGEWQQELKESLDQLSELLCGDELLSAYELQSSGLAPALLHVLSQQQNDTPGQQLERERVLREWLTRNECAAGAALAARLVGVLESVERLPVLAPATDVPAPAAGSLHHLAKRIRLRVERASEEAAEESGGSSNNAGRNLKVEALTTVRQLERFLAKSVARQWYDMERSTFTFVQKIKAEAPINFVYDHDFDENGVIYFIGSNAGTCEWVNPGAHGLVSVWSSDGRQLPYGRAEDALSRSPEPLNVHTNDDRRAFIAVDLGLNIIPSAYTLRHARGYGRSALRNWLFQMSMDGVTWSTLAAHSDEQALQEPGSTATWRLRADAAYRYLRVQQNGKNASGQSHYLSLSGFEIYGKVVSVIESPPRQCAGSGAAATTGAAAGVAAGAATGGGCVARARRWSRGARGLCVGARVMRGVDWKWRDQDGPHPALGTVTSDLHNGWVDVRWDHGGRNSYRMGAEGKFDLKVVSGGAGGAGAALAGGAGASESRAGRKSHSTPSLPDATAVDHQMSVASTEQASSADNISGEEMPSNMSRPRMHATEDVSAINNSSHHINTDLATIVESLTLGAEGNNCLADLGNASFTNMEMGPASITDITKPYPAKEPLPEANTQEESDVRSNEGDAMRNSANALLSSELLALPASLLHTLRNNANRLHIQCEDNESGEGQFSEHKKDNQASSTGAMSASEPDLTQQGAARLLESLGVARAAVVRSTAPQRSARHNHGGGLFPGLVRLALSSNFPGGLLSAAQSYPSLAPNAQNALTLSLTSTSSESEQVSLEDFLESCRAPALLTELEDDDEGDDALDSDKENDPTYQEVSRNLLSLMEEEALEAVRSAGGAGGAGGRSRKPWDDDFVLKRQFSALIPAFDPRPGRTNLNQTVDLDIPLNEDSDAEDSSEETNGNVVKESARLPALRLVLSAGGAALPLRRPSWTLHRAALALHAKLPHLHHHDTHRDATYTLTYKEIEGGETFASSSDSEDDEPYDPELGIACCEGAEGAMVTCCVRVLRRLHSAAPELPAHAFLSTKLTNKLHQQLQDPLTLASGAAPQWCQQLNDWCPFLFPLETRQMFFACTAFGTSRTIVWLQAQRDRALDRQRAGNTVSPRRADIEATEFRTGRLRHERVRIPRHPNLLRSAMQVMRVHASRKSVLEVEFAGEEGTGLGPTLEFYALVAAELQRADLHMWLCDDAAPAPPRDTDSRDLSLFDEKPPGYYVLRAGGLFPVTLPQDSPACDKVCKYFWFLGVFLAKVLQDGRLVDLPLSEPFLRLMCGEELTAEHVEEIDPIRHRFLGQLLEAADEYDAIMSDASLEEEERSRRVQNITVEGATFDQLAMSMAHVAAHVAPALALQPLCDGGEHIEVGAWNARQYAECTARWMVREGVRRQMAAFRAGFGAVFPARRLRAFSPDELRLLLCGERGPDWTREHLLQYTEPEVGAWNARQYAEWTARWMVREGVRRQMAAFRAGFGAVFPARRLRAFSPDELRLLLCGERGPDWTREHLLQYTEPKLGYTRDSPGFLRLVEVLVEMSVPERKAFLQFATGCSTLPPGGLANLHPRLTVVRKVDAGDGSYPSVNTCVHYLKLPEYSCKEVLRERLLAATNERGFHLN</sequence>
<dbReference type="FunCoup" id="A0A194R4C3">
    <property type="interactions" value="1677"/>
</dbReference>
<dbReference type="UniPathway" id="UPA00143"/>
<name>A0A194R4C3_PAPMA</name>
<dbReference type="FunFam" id="3.30.2410.10:FF:000007">
    <property type="entry name" value="Putative E3 ubiquitin-protein ligase HECTD1"/>
    <property type="match status" value="1"/>
</dbReference>
<feature type="repeat" description="ANK" evidence="5">
    <location>
        <begin position="313"/>
        <end position="345"/>
    </location>
</feature>
<evidence type="ECO:0000256" key="3">
    <source>
        <dbReference type="ARBA" id="ARBA00022679"/>
    </source>
</evidence>
<dbReference type="SUPFAM" id="SSF56204">
    <property type="entry name" value="Hect, E3 ligase catalytic domain"/>
    <property type="match status" value="2"/>
</dbReference>
<dbReference type="Pfam" id="PF07738">
    <property type="entry name" value="Sad1_UNC"/>
    <property type="match status" value="1"/>
</dbReference>
<dbReference type="Pfam" id="PF25579">
    <property type="entry name" value="TPR_TRIP12_N"/>
    <property type="match status" value="1"/>
</dbReference>
<feature type="compositionally biased region" description="Polar residues" evidence="8">
    <location>
        <begin position="1518"/>
        <end position="1532"/>
    </location>
</feature>
<dbReference type="PANTHER" id="PTHR45670:SF1">
    <property type="entry name" value="E3 UBIQUITIN-PROTEIN LIGASE HECTD1"/>
    <property type="match status" value="1"/>
</dbReference>
<gene>
    <name evidence="11" type="ORF">RR48_06450</name>
</gene>
<evidence type="ECO:0000256" key="7">
    <source>
        <dbReference type="RuleBase" id="RU369009"/>
    </source>
</evidence>
<feature type="compositionally biased region" description="Gly residues" evidence="8">
    <location>
        <begin position="260"/>
        <end position="275"/>
    </location>
</feature>
<dbReference type="InterPro" id="IPR002110">
    <property type="entry name" value="Ankyrin_rpt"/>
</dbReference>
<keyword evidence="12" id="KW-1185">Reference proteome</keyword>
<dbReference type="STRING" id="76193.A0A194R4C3"/>
<feature type="domain" description="HECT" evidence="9">
    <location>
        <begin position="1987"/>
        <end position="2447"/>
    </location>
</feature>
<keyword evidence="5" id="KW-0040">ANK repeat</keyword>
<feature type="region of interest" description="Disordered" evidence="8">
    <location>
        <begin position="1635"/>
        <end position="1657"/>
    </location>
</feature>
<dbReference type="SUPFAM" id="SSF48403">
    <property type="entry name" value="Ankyrin repeat"/>
    <property type="match status" value="1"/>
</dbReference>
<dbReference type="InterPro" id="IPR045322">
    <property type="entry name" value="HECTD1/TRIP12-like"/>
</dbReference>
<dbReference type="SUPFAM" id="SSF49785">
    <property type="entry name" value="Galactose-binding domain-like"/>
    <property type="match status" value="1"/>
</dbReference>
<dbReference type="InterPro" id="IPR016024">
    <property type="entry name" value="ARM-type_fold"/>
</dbReference>
<dbReference type="Gene3D" id="3.90.1750.10">
    <property type="entry name" value="Hect, E3 ligase catalytic domains"/>
    <property type="match status" value="2"/>
</dbReference>
<evidence type="ECO:0000256" key="8">
    <source>
        <dbReference type="SAM" id="MobiDB-lite"/>
    </source>
</evidence>
<feature type="compositionally biased region" description="Polar residues" evidence="8">
    <location>
        <begin position="1352"/>
        <end position="1364"/>
    </location>
</feature>
<dbReference type="GO" id="GO:0046872">
    <property type="term" value="F:metal ion binding"/>
    <property type="evidence" value="ECO:0007669"/>
    <property type="project" value="InterPro"/>
</dbReference>
<dbReference type="PROSITE" id="PS50237">
    <property type="entry name" value="HECT"/>
    <property type="match status" value="1"/>
</dbReference>
<dbReference type="SUPFAM" id="SSF48371">
    <property type="entry name" value="ARM repeat"/>
    <property type="match status" value="1"/>
</dbReference>
<dbReference type="Gene3D" id="1.25.40.20">
    <property type="entry name" value="Ankyrin repeat-containing domain"/>
    <property type="match status" value="1"/>
</dbReference>
<proteinExistence type="inferred from homology"/>
<dbReference type="PANTHER" id="PTHR45670">
    <property type="entry name" value="E3 UBIQUITIN-PROTEIN LIGASE TRIP12"/>
    <property type="match status" value="1"/>
</dbReference>
<dbReference type="GO" id="GO:0061630">
    <property type="term" value="F:ubiquitin protein ligase activity"/>
    <property type="evidence" value="ECO:0007669"/>
    <property type="project" value="UniProtKB-UniRule"/>
</dbReference>
<dbReference type="InterPro" id="IPR008979">
    <property type="entry name" value="Galactose-bd-like_sf"/>
</dbReference>
<evidence type="ECO:0000256" key="4">
    <source>
        <dbReference type="ARBA" id="ARBA00022786"/>
    </source>
</evidence>
<dbReference type="Gene3D" id="2.30.30.40">
    <property type="entry name" value="SH3 Domains"/>
    <property type="match status" value="1"/>
</dbReference>
<dbReference type="InterPro" id="IPR057948">
    <property type="entry name" value="TPR_TRIP12_N"/>
</dbReference>
<dbReference type="Proteomes" id="UP000053240">
    <property type="component" value="Unassembled WGS sequence"/>
</dbReference>
<dbReference type="Pfam" id="PF00632">
    <property type="entry name" value="HECT"/>
    <property type="match status" value="2"/>
</dbReference>
<dbReference type="EC" id="2.3.2.26" evidence="7"/>
<dbReference type="SUPFAM" id="SSF159034">
    <property type="entry name" value="Mib/herc2 domain-like"/>
    <property type="match status" value="1"/>
</dbReference>
<dbReference type="EMBL" id="KQ460845">
    <property type="protein sequence ID" value="KPJ12080.1"/>
    <property type="molecule type" value="Genomic_DNA"/>
</dbReference>
<feature type="domain" description="MIB/HERC2" evidence="10">
    <location>
        <begin position="1240"/>
        <end position="1312"/>
    </location>
</feature>
<dbReference type="PROSITE" id="PS51416">
    <property type="entry name" value="MIB_HERC2"/>
    <property type="match status" value="1"/>
</dbReference>
<dbReference type="GO" id="GO:0043161">
    <property type="term" value="P:proteasome-mediated ubiquitin-dependent protein catabolic process"/>
    <property type="evidence" value="ECO:0007669"/>
    <property type="project" value="TreeGrafter"/>
</dbReference>
<dbReference type="InterPro" id="IPR037252">
    <property type="entry name" value="Mib_Herc2_sf"/>
</dbReference>
<comment type="catalytic activity">
    <reaction evidence="1 7">
        <text>S-ubiquitinyl-[E2 ubiquitin-conjugating enzyme]-L-cysteine + [acceptor protein]-L-lysine = [E2 ubiquitin-conjugating enzyme]-L-cysteine + N(6)-ubiquitinyl-[acceptor protein]-L-lysine.</text>
        <dbReference type="EC" id="2.3.2.26"/>
    </reaction>
</comment>
<dbReference type="SMART" id="SM00119">
    <property type="entry name" value="HECTc"/>
    <property type="match status" value="1"/>
</dbReference>
<comment type="function">
    <text evidence="7">E3 ubiquitin-protein ligase which accepts ubiquitin from an E2 ubiquitin-conjugating enzyme in the form of a thioester and then directly transfers the ubiquitin to targeted substrates.</text>
</comment>
<feature type="region of interest" description="Disordered" evidence="8">
    <location>
        <begin position="1317"/>
        <end position="1379"/>
    </location>
</feature>
<dbReference type="InParanoid" id="A0A194R4C3"/>
<dbReference type="Pfam" id="PF06701">
    <property type="entry name" value="MIB_HERC2"/>
    <property type="match status" value="1"/>
</dbReference>
<feature type="compositionally biased region" description="Low complexity" evidence="8">
    <location>
        <begin position="245"/>
        <end position="259"/>
    </location>
</feature>
<evidence type="ECO:0000313" key="11">
    <source>
        <dbReference type="EMBL" id="KPJ12080.1"/>
    </source>
</evidence>
<dbReference type="FunFam" id="1.25.10.10:FF:001133">
    <property type="entry name" value="Hectd1 protein"/>
    <property type="match status" value="1"/>
</dbReference>
<evidence type="ECO:0000259" key="10">
    <source>
        <dbReference type="PROSITE" id="PS51416"/>
    </source>
</evidence>
<dbReference type="Gene3D" id="2.60.120.260">
    <property type="entry name" value="Galactose-binding domain-like"/>
    <property type="match status" value="1"/>
</dbReference>
<keyword evidence="4 6" id="KW-0833">Ubl conjugation pathway</keyword>
<dbReference type="PROSITE" id="PS50297">
    <property type="entry name" value="ANK_REP_REGION"/>
    <property type="match status" value="2"/>
</dbReference>
<evidence type="ECO:0000313" key="12">
    <source>
        <dbReference type="Proteomes" id="UP000053240"/>
    </source>
</evidence>
<organism evidence="11 12">
    <name type="scientific">Papilio machaon</name>
    <name type="common">Old World swallowtail butterfly</name>
    <dbReference type="NCBI Taxonomy" id="76193"/>
    <lineage>
        <taxon>Eukaryota</taxon>
        <taxon>Metazoa</taxon>
        <taxon>Ecdysozoa</taxon>
        <taxon>Arthropoda</taxon>
        <taxon>Hexapoda</taxon>
        <taxon>Insecta</taxon>
        <taxon>Pterygota</taxon>
        <taxon>Neoptera</taxon>
        <taxon>Endopterygota</taxon>
        <taxon>Lepidoptera</taxon>
        <taxon>Glossata</taxon>
        <taxon>Ditrysia</taxon>
        <taxon>Papilionoidea</taxon>
        <taxon>Papilionidae</taxon>
        <taxon>Papilioninae</taxon>
        <taxon>Papilio</taxon>
    </lineage>
</organism>
<evidence type="ECO:0000259" key="9">
    <source>
        <dbReference type="PROSITE" id="PS50237"/>
    </source>
</evidence>
<accession>A0A194R4C3</accession>
<evidence type="ECO:0000256" key="6">
    <source>
        <dbReference type="PROSITE-ProRule" id="PRU00104"/>
    </source>
</evidence>
<evidence type="ECO:0000256" key="2">
    <source>
        <dbReference type="ARBA" id="ARBA00006331"/>
    </source>
</evidence>
<dbReference type="InterPro" id="IPR035983">
    <property type="entry name" value="Hect_E3_ubiquitin_ligase"/>
</dbReference>
<feature type="region of interest" description="Disordered" evidence="8">
    <location>
        <begin position="1503"/>
        <end position="1532"/>
    </location>
</feature>
<dbReference type="SMART" id="SM00248">
    <property type="entry name" value="ANK"/>
    <property type="match status" value="3"/>
</dbReference>
<dbReference type="GO" id="GO:0070534">
    <property type="term" value="P:protein K63-linked ubiquitination"/>
    <property type="evidence" value="ECO:0007669"/>
    <property type="project" value="TreeGrafter"/>
</dbReference>
<feature type="repeat" description="ANK" evidence="5">
    <location>
        <begin position="344"/>
        <end position="376"/>
    </location>
</feature>
<dbReference type="InterPro" id="IPR012919">
    <property type="entry name" value="SUN_dom"/>
</dbReference>
<feature type="active site" description="Glycyl thioester intermediate" evidence="6">
    <location>
        <position position="2416"/>
    </location>
</feature>
<reference evidence="11 12" key="1">
    <citation type="journal article" date="2015" name="Nat. Commun.">
        <title>Outbred genome sequencing and CRISPR/Cas9 gene editing in butterflies.</title>
        <authorList>
            <person name="Li X."/>
            <person name="Fan D."/>
            <person name="Zhang W."/>
            <person name="Liu G."/>
            <person name="Zhang L."/>
            <person name="Zhao L."/>
            <person name="Fang X."/>
            <person name="Chen L."/>
            <person name="Dong Y."/>
            <person name="Chen Y."/>
            <person name="Ding Y."/>
            <person name="Zhao R."/>
            <person name="Feng M."/>
            <person name="Zhu Y."/>
            <person name="Feng Y."/>
            <person name="Jiang X."/>
            <person name="Zhu D."/>
            <person name="Xiang H."/>
            <person name="Feng X."/>
            <person name="Li S."/>
            <person name="Wang J."/>
            <person name="Zhang G."/>
            <person name="Kronforst M.R."/>
            <person name="Wang W."/>
        </authorList>
    </citation>
    <scope>NUCLEOTIDE SEQUENCE [LARGE SCALE GENOMIC DNA]</scope>
    <source>
        <strain evidence="11">Ya'a_city_454_Pm</strain>
        <tissue evidence="11">Whole body</tissue>
    </source>
</reference>
<dbReference type="GO" id="GO:0016607">
    <property type="term" value="C:nuclear speck"/>
    <property type="evidence" value="ECO:0007669"/>
    <property type="project" value="TreeGrafter"/>
</dbReference>
<dbReference type="InterPro" id="IPR000569">
    <property type="entry name" value="HECT_dom"/>
</dbReference>
<feature type="region of interest" description="Disordered" evidence="8">
    <location>
        <begin position="245"/>
        <end position="278"/>
    </location>
</feature>
<keyword evidence="3 7" id="KW-0808">Transferase</keyword>
<dbReference type="InterPro" id="IPR036770">
    <property type="entry name" value="Ankyrin_rpt-contain_sf"/>
</dbReference>
<dbReference type="Gene3D" id="3.30.2160.10">
    <property type="entry name" value="Hect, E3 ligase catalytic domain"/>
    <property type="match status" value="1"/>
</dbReference>
<feature type="compositionally biased region" description="Acidic residues" evidence="8">
    <location>
        <begin position="1635"/>
        <end position="1646"/>
    </location>
</feature>
<dbReference type="InterPro" id="IPR010606">
    <property type="entry name" value="Mib_Herc2"/>
</dbReference>
<feature type="region of interest" description="Disordered" evidence="8">
    <location>
        <begin position="1433"/>
        <end position="1464"/>
    </location>
</feature>
<comment type="similarity">
    <text evidence="2 7">Belongs to the UPL family. K-HECT subfamily.</text>
</comment>
<dbReference type="Pfam" id="PF12796">
    <property type="entry name" value="Ank_2"/>
    <property type="match status" value="1"/>
</dbReference>
<dbReference type="GO" id="GO:0009966">
    <property type="term" value="P:regulation of signal transduction"/>
    <property type="evidence" value="ECO:0007669"/>
    <property type="project" value="UniProtKB-ARBA"/>
</dbReference>
<dbReference type="PROSITE" id="PS50088">
    <property type="entry name" value="ANK_REPEAT"/>
    <property type="match status" value="2"/>
</dbReference>
<evidence type="ECO:0000256" key="5">
    <source>
        <dbReference type="PROSITE-ProRule" id="PRU00023"/>
    </source>
</evidence>
<dbReference type="Gene3D" id="3.30.2410.10">
    <property type="entry name" value="Hect, E3 ligase catalytic domain"/>
    <property type="match status" value="1"/>
</dbReference>